<dbReference type="SMART" id="SM00389">
    <property type="entry name" value="HOX"/>
    <property type="match status" value="1"/>
</dbReference>
<dbReference type="Proteomes" id="UP001314169">
    <property type="component" value="Chromosome 21"/>
</dbReference>
<evidence type="ECO:0000259" key="8">
    <source>
        <dbReference type="PROSITE" id="PS50071"/>
    </source>
</evidence>
<evidence type="ECO:0000256" key="7">
    <source>
        <dbReference type="SAM" id="MobiDB-lite"/>
    </source>
</evidence>
<evidence type="ECO:0000256" key="3">
    <source>
        <dbReference type="ARBA" id="ARBA00023155"/>
    </source>
</evidence>
<dbReference type="PANTHER" id="PTHR45793:SF12">
    <property type="entry name" value="TETRAPEPTIDE REPEAT HOMEOBOX 1"/>
    <property type="match status" value="1"/>
</dbReference>
<dbReference type="InterPro" id="IPR009057">
    <property type="entry name" value="Homeodomain-like_sf"/>
</dbReference>
<feature type="region of interest" description="Disordered" evidence="7">
    <location>
        <begin position="41"/>
        <end position="82"/>
    </location>
</feature>
<dbReference type="Pfam" id="PF00046">
    <property type="entry name" value="Homeodomain"/>
    <property type="match status" value="1"/>
</dbReference>
<evidence type="ECO:0000313" key="10">
    <source>
        <dbReference type="Proteomes" id="UP001314169"/>
    </source>
</evidence>
<dbReference type="PROSITE" id="PS50071">
    <property type="entry name" value="HOMEOBOX_2"/>
    <property type="match status" value="1"/>
</dbReference>
<dbReference type="CDD" id="cd00086">
    <property type="entry name" value="homeodomain"/>
    <property type="match status" value="1"/>
</dbReference>
<protein>
    <recommendedName>
        <fullName evidence="8">Homeobox domain-containing protein</fullName>
    </recommendedName>
</protein>
<reference evidence="9" key="1">
    <citation type="submission" date="2023-12" db="EMBL/GenBank/DDBJ databases">
        <authorList>
            <person name="Brown T."/>
        </authorList>
    </citation>
    <scope>NUCLEOTIDE SEQUENCE</scope>
</reference>
<organism evidence="9 10">
    <name type="scientific">Pipistrellus nathusii</name>
    <name type="common">Nathusius' pipistrelle</name>
    <dbReference type="NCBI Taxonomy" id="59473"/>
    <lineage>
        <taxon>Eukaryota</taxon>
        <taxon>Metazoa</taxon>
        <taxon>Chordata</taxon>
        <taxon>Craniata</taxon>
        <taxon>Vertebrata</taxon>
        <taxon>Euteleostomi</taxon>
        <taxon>Mammalia</taxon>
        <taxon>Eutheria</taxon>
        <taxon>Laurasiatheria</taxon>
        <taxon>Chiroptera</taxon>
        <taxon>Yangochiroptera</taxon>
        <taxon>Vespertilionidae</taxon>
        <taxon>Pipistrellus</taxon>
    </lineage>
</organism>
<keyword evidence="10" id="KW-1185">Reference proteome</keyword>
<feature type="compositionally biased region" description="Acidic residues" evidence="7">
    <location>
        <begin position="152"/>
        <end position="161"/>
    </location>
</feature>
<dbReference type="PANTHER" id="PTHR45793">
    <property type="entry name" value="HOMEOBOX PROTEIN"/>
    <property type="match status" value="1"/>
</dbReference>
<keyword evidence="3 5" id="KW-0371">Homeobox</keyword>
<feature type="compositionally biased region" description="Pro residues" evidence="7">
    <location>
        <begin position="129"/>
        <end position="140"/>
    </location>
</feature>
<dbReference type="InterPro" id="IPR017970">
    <property type="entry name" value="Homeobox_CS"/>
</dbReference>
<evidence type="ECO:0000256" key="6">
    <source>
        <dbReference type="RuleBase" id="RU000682"/>
    </source>
</evidence>
<gene>
    <name evidence="9" type="ORF">MPIPNATIZW_LOCUS10658</name>
</gene>
<evidence type="ECO:0000256" key="4">
    <source>
        <dbReference type="ARBA" id="ARBA00023242"/>
    </source>
</evidence>
<name>A0ABN9ZVS4_PIPNA</name>
<dbReference type="Gene3D" id="1.10.10.60">
    <property type="entry name" value="Homeodomain-like"/>
    <property type="match status" value="1"/>
</dbReference>
<comment type="subcellular location">
    <subcellularLocation>
        <location evidence="1 5 6">Nucleus</location>
    </subcellularLocation>
</comment>
<dbReference type="EMBL" id="OY882878">
    <property type="protein sequence ID" value="CAK6442352.1"/>
    <property type="molecule type" value="Genomic_DNA"/>
</dbReference>
<evidence type="ECO:0000256" key="1">
    <source>
        <dbReference type="ARBA" id="ARBA00004123"/>
    </source>
</evidence>
<accession>A0ABN9ZVS4</accession>
<evidence type="ECO:0000256" key="5">
    <source>
        <dbReference type="PROSITE-ProRule" id="PRU00108"/>
    </source>
</evidence>
<keyword evidence="2 5" id="KW-0238">DNA-binding</keyword>
<keyword evidence="4 5" id="KW-0539">Nucleus</keyword>
<evidence type="ECO:0000256" key="2">
    <source>
        <dbReference type="ARBA" id="ARBA00023125"/>
    </source>
</evidence>
<dbReference type="SUPFAM" id="SSF46689">
    <property type="entry name" value="Homeodomain-like"/>
    <property type="match status" value="1"/>
</dbReference>
<evidence type="ECO:0000313" key="9">
    <source>
        <dbReference type="EMBL" id="CAK6442352.1"/>
    </source>
</evidence>
<feature type="domain" description="Homeobox" evidence="8">
    <location>
        <begin position="1"/>
        <end position="44"/>
    </location>
</feature>
<feature type="DNA-binding region" description="Homeobox" evidence="5">
    <location>
        <begin position="3"/>
        <end position="45"/>
    </location>
</feature>
<dbReference type="PROSITE" id="PS00027">
    <property type="entry name" value="HOMEOBOX_1"/>
    <property type="match status" value="1"/>
</dbReference>
<feature type="region of interest" description="Disordered" evidence="7">
    <location>
        <begin position="127"/>
        <end position="193"/>
    </location>
</feature>
<proteinExistence type="predicted"/>
<sequence length="193" mass="21103">METFFKGKPYGNFDEREALAAMLDLQEYQVQVWFKNRRAKERRLQRPWRGQKSPGAHHALPQKPGAWAPQPAPAPSDPAFRKGLVLPASPVLPQHSPWQVFPAADASASSYSQACWHPAQGVRDMVPAAPAPAAAPAPDPDPAEATVWPQVPDDEDNDEDDAKAARNASPDPDFTELLSALEGLEEPFSSPRP</sequence>
<dbReference type="InterPro" id="IPR001356">
    <property type="entry name" value="HD"/>
</dbReference>